<gene>
    <name evidence="6" type="ORF">A8926_4261</name>
</gene>
<dbReference type="GO" id="GO:0031956">
    <property type="term" value="F:medium-chain fatty acid-CoA ligase activity"/>
    <property type="evidence" value="ECO:0007669"/>
    <property type="project" value="TreeGrafter"/>
</dbReference>
<dbReference type="SUPFAM" id="SSF56801">
    <property type="entry name" value="Acetyl-CoA synthetase-like"/>
    <property type="match status" value="1"/>
</dbReference>
<dbReference type="EMBL" id="PJNB01000001">
    <property type="protein sequence ID" value="PKW16431.1"/>
    <property type="molecule type" value="Genomic_DNA"/>
</dbReference>
<protein>
    <submittedName>
        <fullName evidence="6">Crotonobetaine/carnitine-CoA ligase</fullName>
    </submittedName>
</protein>
<dbReference type="PANTHER" id="PTHR43201:SF5">
    <property type="entry name" value="MEDIUM-CHAIN ACYL-COA LIGASE ACSF2, MITOCHONDRIAL"/>
    <property type="match status" value="1"/>
</dbReference>
<evidence type="ECO:0000259" key="4">
    <source>
        <dbReference type="Pfam" id="PF00501"/>
    </source>
</evidence>
<dbReference type="InterPro" id="IPR020845">
    <property type="entry name" value="AMP-binding_CS"/>
</dbReference>
<comment type="similarity">
    <text evidence="1">Belongs to the ATP-dependent AMP-binding enzyme family.</text>
</comment>
<evidence type="ECO:0000259" key="5">
    <source>
        <dbReference type="Pfam" id="PF13193"/>
    </source>
</evidence>
<name>A0A2N3Y0P6_SACSN</name>
<feature type="domain" description="AMP-dependent synthetase/ligase" evidence="4">
    <location>
        <begin position="19"/>
        <end position="378"/>
    </location>
</feature>
<keyword evidence="7" id="KW-1185">Reference proteome</keyword>
<dbReference type="OrthoDB" id="2579187at2"/>
<evidence type="ECO:0000313" key="7">
    <source>
        <dbReference type="Proteomes" id="UP000233786"/>
    </source>
</evidence>
<feature type="domain" description="AMP-binding enzyme C-terminal" evidence="5">
    <location>
        <begin position="429"/>
        <end position="503"/>
    </location>
</feature>
<dbReference type="Pfam" id="PF13193">
    <property type="entry name" value="AMP-binding_C"/>
    <property type="match status" value="1"/>
</dbReference>
<reference evidence="6" key="1">
    <citation type="submission" date="2017-12" db="EMBL/GenBank/DDBJ databases">
        <title>Sequencing the genomes of 1000 Actinobacteria strains.</title>
        <authorList>
            <person name="Klenk H.-P."/>
        </authorList>
    </citation>
    <scope>NUCLEOTIDE SEQUENCE [LARGE SCALE GENOMIC DNA]</scope>
    <source>
        <strain evidence="6">DSM 44228</strain>
    </source>
</reference>
<dbReference type="InterPro" id="IPR000873">
    <property type="entry name" value="AMP-dep_synth/lig_dom"/>
</dbReference>
<evidence type="ECO:0000256" key="1">
    <source>
        <dbReference type="ARBA" id="ARBA00006432"/>
    </source>
</evidence>
<dbReference type="InterPro" id="IPR025110">
    <property type="entry name" value="AMP-bd_C"/>
</dbReference>
<dbReference type="RefSeq" id="WP_063713980.1">
    <property type="nucleotide sequence ID" value="NZ_CP061007.1"/>
</dbReference>
<dbReference type="AlphaFoldDB" id="A0A2N3Y0P6"/>
<dbReference type="STRING" id="994479.GCA_000194155_07208"/>
<evidence type="ECO:0000256" key="3">
    <source>
        <dbReference type="SAM" id="MobiDB-lite"/>
    </source>
</evidence>
<dbReference type="GO" id="GO:0006631">
    <property type="term" value="P:fatty acid metabolic process"/>
    <property type="evidence" value="ECO:0007669"/>
    <property type="project" value="TreeGrafter"/>
</dbReference>
<evidence type="ECO:0000256" key="2">
    <source>
        <dbReference type="ARBA" id="ARBA00022598"/>
    </source>
</evidence>
<dbReference type="Proteomes" id="UP000233786">
    <property type="component" value="Unassembled WGS sequence"/>
</dbReference>
<accession>A0A2N3Y0P6</accession>
<dbReference type="PANTHER" id="PTHR43201">
    <property type="entry name" value="ACYL-COA SYNTHETASE"/>
    <property type="match status" value="1"/>
</dbReference>
<dbReference type="Gene3D" id="3.30.300.30">
    <property type="match status" value="1"/>
</dbReference>
<dbReference type="InterPro" id="IPR042099">
    <property type="entry name" value="ANL_N_sf"/>
</dbReference>
<organism evidence="6 7">
    <name type="scientific">Saccharopolyspora spinosa</name>
    <dbReference type="NCBI Taxonomy" id="60894"/>
    <lineage>
        <taxon>Bacteria</taxon>
        <taxon>Bacillati</taxon>
        <taxon>Actinomycetota</taxon>
        <taxon>Actinomycetes</taxon>
        <taxon>Pseudonocardiales</taxon>
        <taxon>Pseudonocardiaceae</taxon>
        <taxon>Saccharopolyspora</taxon>
    </lineage>
</organism>
<dbReference type="PROSITE" id="PS00455">
    <property type="entry name" value="AMP_BINDING"/>
    <property type="match status" value="1"/>
</dbReference>
<dbReference type="Pfam" id="PF00501">
    <property type="entry name" value="AMP-binding"/>
    <property type="match status" value="1"/>
</dbReference>
<comment type="caution">
    <text evidence="6">The sequence shown here is derived from an EMBL/GenBank/DDBJ whole genome shotgun (WGS) entry which is preliminary data.</text>
</comment>
<evidence type="ECO:0000313" key="6">
    <source>
        <dbReference type="EMBL" id="PKW16431.1"/>
    </source>
</evidence>
<feature type="region of interest" description="Disordered" evidence="3">
    <location>
        <begin position="501"/>
        <end position="536"/>
    </location>
</feature>
<keyword evidence="2 6" id="KW-0436">Ligase</keyword>
<sequence>MDSLLQTPPPDLILPQLLAHHAEQRPRQPFLRSPATTVDYADACNRVESYASGMRAAGIEPGDRVALFMVNSVEHVLIWLALNRVGAVNIPLNTALSGSLLARAVELVRPAAVVSDAEFAPVLDEVVDAAMPFFVHQPAESPTTDENSRHRSIADLRGEGPVVSPPIDRLAPATMLFTSGSTGVPKACVLSHHYLVRQGQIHAKYLGFRSDDVLYTPFPLFHIDAATLTVGAALATGATAALGTRFSASRFWDEVRACGATVFNFMGATANILWKQPASDRDRDHRVRLAWGVPMPACEPGWEERFGHPLVEVYGLTDAGVPAYQPLDEARQPGSCGRVVPEYHVRIADAAGNPVAAGTEGEILIRSDEPGLVMNEYFAMPESTDKAFRDGWFHTGDIGSLDERGNLYFVTRSKEVIRRRGENIAATDVEAGVDAHPAVRESAAVGVPSELSEDDIKVFVVRQADMPLTARDVVEHCERTLPRHMVPRYVELVPELPKTPTEKIERSSLAARPLTSATWDDRSRPHTAGRARHDLG</sequence>
<dbReference type="Gene3D" id="3.40.50.12780">
    <property type="entry name" value="N-terminal domain of ligase-like"/>
    <property type="match status" value="1"/>
</dbReference>
<dbReference type="InterPro" id="IPR045851">
    <property type="entry name" value="AMP-bd_C_sf"/>
</dbReference>
<proteinExistence type="inferred from homology"/>